<dbReference type="GO" id="GO:0003887">
    <property type="term" value="F:DNA-directed DNA polymerase activity"/>
    <property type="evidence" value="ECO:0007669"/>
    <property type="project" value="UniProtKB-UniRule"/>
</dbReference>
<organism evidence="4 5">
    <name type="scientific">Methanimicrococcus hongohii</name>
    <dbReference type="NCBI Taxonomy" id="3028295"/>
    <lineage>
        <taxon>Archaea</taxon>
        <taxon>Methanobacteriati</taxon>
        <taxon>Methanobacteriota</taxon>
        <taxon>Stenosarchaea group</taxon>
        <taxon>Methanomicrobia</taxon>
        <taxon>Methanosarcinales</taxon>
        <taxon>Methanosarcinaceae</taxon>
        <taxon>Methanimicrococcus</taxon>
    </lineage>
</organism>
<feature type="active site" evidence="2">
    <location>
        <position position="121"/>
    </location>
</feature>
<name>A0AA96ZRX7_9EURY</name>
<evidence type="ECO:0000313" key="5">
    <source>
        <dbReference type="Proteomes" id="UP001302978"/>
    </source>
</evidence>
<keyword evidence="2" id="KW-0234">DNA repair</keyword>
<dbReference type="Proteomes" id="UP001302978">
    <property type="component" value="Chromosome"/>
</dbReference>
<comment type="subunit">
    <text evidence="2">Monomer.</text>
</comment>
<evidence type="ECO:0000313" key="4">
    <source>
        <dbReference type="EMBL" id="WNY22790.1"/>
    </source>
</evidence>
<comment type="similarity">
    <text evidence="1 2">Belongs to the DNA polymerase type-Y family.</text>
</comment>
<dbReference type="PANTHER" id="PTHR11076:SF33">
    <property type="entry name" value="DNA POLYMERASE KAPPA"/>
    <property type="match status" value="1"/>
</dbReference>
<feature type="site" description="Substrate discrimination" evidence="2">
    <location>
        <position position="24"/>
    </location>
</feature>
<dbReference type="Pfam" id="PF11798">
    <property type="entry name" value="IMS_HHH"/>
    <property type="match status" value="1"/>
</dbReference>
<accession>A0AA96ZRX7</accession>
<keyword evidence="2" id="KW-0235">DNA replication</keyword>
<keyword evidence="2" id="KW-0460">Magnesium</keyword>
<keyword evidence="2 4" id="KW-0808">Transferase</keyword>
<keyword evidence="2" id="KW-0963">Cytoplasm</keyword>
<keyword evidence="5" id="KW-1185">Reference proteome</keyword>
<reference evidence="4 5" key="1">
    <citation type="submission" date="2023-07" db="EMBL/GenBank/DDBJ databases">
        <title>Closed genoem sequence of Methanomicrococcus sp. Hf6.</title>
        <authorList>
            <person name="Poehlein A."/>
            <person name="Protasov E."/>
            <person name="Platt K."/>
            <person name="Reeh H."/>
            <person name="Daniel R."/>
            <person name="Brune A."/>
        </authorList>
    </citation>
    <scope>NUCLEOTIDE SEQUENCE [LARGE SCALE GENOMIC DNA]</scope>
    <source>
        <strain evidence="4 5">Hf6</strain>
    </source>
</reference>
<feature type="binding site" evidence="2">
    <location>
        <position position="120"/>
    </location>
    <ligand>
        <name>Mg(2+)</name>
        <dbReference type="ChEBI" id="CHEBI:18420"/>
    </ligand>
</feature>
<sequence>MLFENGENMTSEKIIMHIDMDSFFASVEIRDNPDLRDKPVVVCSKTFHLHKDTSRGVISAASYPARKFGLHSAMPLSEAKKLCPDVICLPMNKNLYKQVSDNAVKIIQKYVKTVQQVSIDEAYVLLKDDVKTYEEAAECARKIKSEIAAAERITCTVGIAPNKSVAKIASGYQKPDGLTVVRPEEVLGFLSPLPVTKIPGVGKKTAETFDLLGIQTIGDLAKADKRQIYEKIGRSGMAFQDIANGIDSSQVMETADAKSISRFYSLNPYTNDLTVVKMGAESICEEVHEILIQKKMFFKTITVGIRYADFTTVTKSKSHTVHTSDIFFLKRHAQDMIDELAANNANKKIKQINIGVSNLKKTDVSQMQLTDFF</sequence>
<keyword evidence="2" id="KW-0227">DNA damage</keyword>
<dbReference type="GO" id="GO:0003684">
    <property type="term" value="F:damaged DNA binding"/>
    <property type="evidence" value="ECO:0007669"/>
    <property type="project" value="InterPro"/>
</dbReference>
<dbReference type="EC" id="2.7.7.7" evidence="2"/>
<dbReference type="Pfam" id="PF11799">
    <property type="entry name" value="IMS_C"/>
    <property type="match status" value="1"/>
</dbReference>
<feature type="domain" description="UmuC" evidence="3">
    <location>
        <begin position="15"/>
        <end position="202"/>
    </location>
</feature>
<dbReference type="GO" id="GO:0042276">
    <property type="term" value="P:error-prone translesion synthesis"/>
    <property type="evidence" value="ECO:0007669"/>
    <property type="project" value="TreeGrafter"/>
</dbReference>
<keyword evidence="2" id="KW-0238">DNA-binding</keyword>
<dbReference type="SUPFAM" id="SSF100879">
    <property type="entry name" value="Lesion bypass DNA polymerase (Y-family), little finger domain"/>
    <property type="match status" value="1"/>
</dbReference>
<proteinExistence type="inferred from homology"/>
<dbReference type="SUPFAM" id="SSF56672">
    <property type="entry name" value="DNA/RNA polymerases"/>
    <property type="match status" value="1"/>
</dbReference>
<feature type="binding site" evidence="2">
    <location>
        <position position="19"/>
    </location>
    <ligand>
        <name>Mg(2+)</name>
        <dbReference type="ChEBI" id="CHEBI:18420"/>
    </ligand>
</feature>
<keyword evidence="2" id="KW-0239">DNA-directed DNA polymerase</keyword>
<dbReference type="GO" id="GO:0006261">
    <property type="term" value="P:DNA-templated DNA replication"/>
    <property type="evidence" value="ECO:0007669"/>
    <property type="project" value="UniProtKB-UniRule"/>
</dbReference>
<dbReference type="Gene3D" id="3.30.70.270">
    <property type="match status" value="1"/>
</dbReference>
<evidence type="ECO:0000256" key="2">
    <source>
        <dbReference type="HAMAP-Rule" id="MF_01113"/>
    </source>
</evidence>
<dbReference type="GO" id="GO:0006281">
    <property type="term" value="P:DNA repair"/>
    <property type="evidence" value="ECO:0007669"/>
    <property type="project" value="UniProtKB-UniRule"/>
</dbReference>
<dbReference type="GO" id="GO:0000287">
    <property type="term" value="F:magnesium ion binding"/>
    <property type="evidence" value="ECO:0007669"/>
    <property type="project" value="UniProtKB-UniRule"/>
</dbReference>
<comment type="subcellular location">
    <subcellularLocation>
        <location evidence="2">Cytoplasm</location>
    </subcellularLocation>
</comment>
<evidence type="ECO:0000256" key="1">
    <source>
        <dbReference type="ARBA" id="ARBA00010945"/>
    </source>
</evidence>
<comment type="cofactor">
    <cofactor evidence="2">
        <name>Mg(2+)</name>
        <dbReference type="ChEBI" id="CHEBI:18420"/>
    </cofactor>
    <text evidence="2">Binds 2 magnesium ions per subunit.</text>
</comment>
<protein>
    <recommendedName>
        <fullName evidence="2">DNA polymerase IV</fullName>
        <shortName evidence="2">Pol IV</shortName>
        <ecNumber evidence="2">2.7.7.7</ecNumber>
    </recommendedName>
</protein>
<dbReference type="InterPro" id="IPR022880">
    <property type="entry name" value="DNApol_IV"/>
</dbReference>
<dbReference type="CDD" id="cd03586">
    <property type="entry name" value="PolY_Pol_IV_kappa"/>
    <property type="match status" value="1"/>
</dbReference>
<dbReference type="NCBIfam" id="NF002677">
    <property type="entry name" value="PRK02406.1"/>
    <property type="match status" value="1"/>
</dbReference>
<keyword evidence="2" id="KW-0479">Metal-binding</keyword>
<dbReference type="Gene3D" id="3.40.1170.60">
    <property type="match status" value="1"/>
</dbReference>
<gene>
    <name evidence="4" type="primary">dinB</name>
    <name evidence="2" type="synonym">dbh</name>
    <name evidence="4" type="ORF">MmiHf6_00750</name>
</gene>
<keyword evidence="2" id="KW-0515">Mutator protein</keyword>
<dbReference type="InterPro" id="IPR001126">
    <property type="entry name" value="UmuC"/>
</dbReference>
<dbReference type="InterPro" id="IPR024728">
    <property type="entry name" value="PolY_HhH_motif"/>
</dbReference>
<dbReference type="InterPro" id="IPR043128">
    <property type="entry name" value="Rev_trsase/Diguanyl_cyclase"/>
</dbReference>
<dbReference type="AlphaFoldDB" id="A0AA96ZRX7"/>
<dbReference type="PROSITE" id="PS50173">
    <property type="entry name" value="UMUC"/>
    <property type="match status" value="1"/>
</dbReference>
<dbReference type="InterPro" id="IPR043502">
    <property type="entry name" value="DNA/RNA_pol_sf"/>
</dbReference>
<dbReference type="InterPro" id="IPR017961">
    <property type="entry name" value="DNA_pol_Y-fam_little_finger"/>
</dbReference>
<dbReference type="InterPro" id="IPR050116">
    <property type="entry name" value="DNA_polymerase-Y"/>
</dbReference>
<dbReference type="PANTHER" id="PTHR11076">
    <property type="entry name" value="DNA REPAIR POLYMERASE UMUC / TRANSFERASE FAMILY MEMBER"/>
    <property type="match status" value="1"/>
</dbReference>
<dbReference type="EMBL" id="CP131059">
    <property type="protein sequence ID" value="WNY22790.1"/>
    <property type="molecule type" value="Genomic_DNA"/>
</dbReference>
<dbReference type="HAMAP" id="MF_01113">
    <property type="entry name" value="DNApol_IV"/>
    <property type="match status" value="1"/>
</dbReference>
<evidence type="ECO:0000259" key="3">
    <source>
        <dbReference type="PROSITE" id="PS50173"/>
    </source>
</evidence>
<dbReference type="KEGG" id="mehf:MmiHf6_00750"/>
<comment type="function">
    <text evidence="2">Poorly processive, error-prone DNA polymerase involved in untargeted mutagenesis. Copies undamaged DNA at stalled replication forks, which arise in vivo from mismatched or misaligned primer ends. These misaligned primers can be extended by PolIV. Exhibits no 3'-5' exonuclease (proofreading) activity. May be involved in translesional synthesis.</text>
</comment>
<dbReference type="InterPro" id="IPR036775">
    <property type="entry name" value="DNA_pol_Y-fam_lit_finger_sf"/>
</dbReference>
<dbReference type="Gene3D" id="3.30.1490.100">
    <property type="entry name" value="DNA polymerase, Y-family, little finger domain"/>
    <property type="match status" value="1"/>
</dbReference>
<dbReference type="Gene3D" id="1.10.150.20">
    <property type="entry name" value="5' to 3' exonuclease, C-terminal subdomain"/>
    <property type="match status" value="1"/>
</dbReference>
<comment type="catalytic activity">
    <reaction evidence="2">
        <text>DNA(n) + a 2'-deoxyribonucleoside 5'-triphosphate = DNA(n+1) + diphosphate</text>
        <dbReference type="Rhea" id="RHEA:22508"/>
        <dbReference type="Rhea" id="RHEA-COMP:17339"/>
        <dbReference type="Rhea" id="RHEA-COMP:17340"/>
        <dbReference type="ChEBI" id="CHEBI:33019"/>
        <dbReference type="ChEBI" id="CHEBI:61560"/>
        <dbReference type="ChEBI" id="CHEBI:173112"/>
        <dbReference type="EC" id="2.7.7.7"/>
    </reaction>
</comment>
<keyword evidence="2 4" id="KW-0548">Nucleotidyltransferase</keyword>
<dbReference type="Pfam" id="PF00817">
    <property type="entry name" value="IMS"/>
    <property type="match status" value="1"/>
</dbReference>
<dbReference type="GO" id="GO:0005737">
    <property type="term" value="C:cytoplasm"/>
    <property type="evidence" value="ECO:0007669"/>
    <property type="project" value="UniProtKB-SubCell"/>
</dbReference>